<organism evidence="1 2">
    <name type="scientific">Prosthecobacter debontii</name>
    <dbReference type="NCBI Taxonomy" id="48467"/>
    <lineage>
        <taxon>Bacteria</taxon>
        <taxon>Pseudomonadati</taxon>
        <taxon>Verrucomicrobiota</taxon>
        <taxon>Verrucomicrobiia</taxon>
        <taxon>Verrucomicrobiales</taxon>
        <taxon>Verrucomicrobiaceae</taxon>
        <taxon>Prosthecobacter</taxon>
    </lineage>
</organism>
<dbReference type="EMBL" id="FUYE01000005">
    <property type="protein sequence ID" value="SKA93363.1"/>
    <property type="molecule type" value="Genomic_DNA"/>
</dbReference>
<gene>
    <name evidence="1" type="ORF">SAMN02745166_02089</name>
</gene>
<accession>A0A1T4XVD5</accession>
<evidence type="ECO:0000313" key="1">
    <source>
        <dbReference type="EMBL" id="SKA93363.1"/>
    </source>
</evidence>
<proteinExistence type="predicted"/>
<protein>
    <submittedName>
        <fullName evidence="1">Uncharacterized protein</fullName>
    </submittedName>
</protein>
<evidence type="ECO:0000313" key="2">
    <source>
        <dbReference type="Proteomes" id="UP000190774"/>
    </source>
</evidence>
<dbReference type="AlphaFoldDB" id="A0A1T4XVD5"/>
<dbReference type="Proteomes" id="UP000190774">
    <property type="component" value="Unassembled WGS sequence"/>
</dbReference>
<keyword evidence="2" id="KW-1185">Reference proteome</keyword>
<name>A0A1T4XVD5_9BACT</name>
<reference evidence="2" key="1">
    <citation type="submission" date="2017-02" db="EMBL/GenBank/DDBJ databases">
        <authorList>
            <person name="Varghese N."/>
            <person name="Submissions S."/>
        </authorList>
    </citation>
    <scope>NUCLEOTIDE SEQUENCE [LARGE SCALE GENOMIC DNA]</scope>
    <source>
        <strain evidence="2">ATCC 700200</strain>
    </source>
</reference>
<dbReference type="RefSeq" id="WP_078813292.1">
    <property type="nucleotide sequence ID" value="NZ_FUYE01000005.1"/>
</dbReference>
<sequence length="124" mass="13716">MKIILSVFAAVILVAVVVLFVRESLIDPSNNATDILVVDSLAKYAQLNQKLPADWEAFLRFNHSQGDHLTVTTAQLNGRLKISWGLASKDAAKEPILIWTIANSEWIPDPDLTERLKGLLKPSP</sequence>